<dbReference type="Proteomes" id="UP000838878">
    <property type="component" value="Chromosome 2"/>
</dbReference>
<feature type="non-terminal residue" evidence="1">
    <location>
        <position position="90"/>
    </location>
</feature>
<organism evidence="1 2">
    <name type="scientific">Brenthis ino</name>
    <name type="common">lesser marbled fritillary</name>
    <dbReference type="NCBI Taxonomy" id="405034"/>
    <lineage>
        <taxon>Eukaryota</taxon>
        <taxon>Metazoa</taxon>
        <taxon>Ecdysozoa</taxon>
        <taxon>Arthropoda</taxon>
        <taxon>Hexapoda</taxon>
        <taxon>Insecta</taxon>
        <taxon>Pterygota</taxon>
        <taxon>Neoptera</taxon>
        <taxon>Endopterygota</taxon>
        <taxon>Lepidoptera</taxon>
        <taxon>Glossata</taxon>
        <taxon>Ditrysia</taxon>
        <taxon>Papilionoidea</taxon>
        <taxon>Nymphalidae</taxon>
        <taxon>Heliconiinae</taxon>
        <taxon>Argynnini</taxon>
        <taxon>Brenthis</taxon>
    </lineage>
</organism>
<accession>A0A8J9Y6J4</accession>
<dbReference type="AlphaFoldDB" id="A0A8J9Y6J4"/>
<name>A0A8J9Y6J4_9NEOP</name>
<evidence type="ECO:0000313" key="1">
    <source>
        <dbReference type="EMBL" id="CAH0720789.1"/>
    </source>
</evidence>
<sequence>MSHGGSTSPMRDLDATVRDAPWSAALAHVTGARTTFEKSKTTINTICDTQRIDAKIRSDHRNTSLYNKSIKIIKVKGAGPRNLFVVFMYA</sequence>
<protein>
    <submittedName>
        <fullName evidence="1">Uncharacterized protein</fullName>
    </submittedName>
</protein>
<dbReference type="EMBL" id="OV170222">
    <property type="protein sequence ID" value="CAH0720789.1"/>
    <property type="molecule type" value="Genomic_DNA"/>
</dbReference>
<proteinExistence type="predicted"/>
<gene>
    <name evidence="1" type="ORF">BINO364_LOCUS6975</name>
</gene>
<keyword evidence="2" id="KW-1185">Reference proteome</keyword>
<reference evidence="1" key="1">
    <citation type="submission" date="2021-12" db="EMBL/GenBank/DDBJ databases">
        <authorList>
            <person name="Martin H S."/>
        </authorList>
    </citation>
    <scope>NUCLEOTIDE SEQUENCE</scope>
</reference>
<evidence type="ECO:0000313" key="2">
    <source>
        <dbReference type="Proteomes" id="UP000838878"/>
    </source>
</evidence>